<evidence type="ECO:0000313" key="3">
    <source>
        <dbReference type="Proteomes" id="UP000606274"/>
    </source>
</evidence>
<dbReference type="GO" id="GO:0006360">
    <property type="term" value="P:transcription by RNA polymerase I"/>
    <property type="evidence" value="ECO:0007669"/>
    <property type="project" value="InterPro"/>
</dbReference>
<gene>
    <name evidence="2" type="ORF">HF521_008058</name>
</gene>
<sequence>MDHFELETDVPDSDRNRGTSEDEKRSQRLKRVDSLHRKPSRAPRKDFSGLRKSTRMCLHAIREAVLHHRWKEATRYLEVYSQALEETSVEQPIACEIIWRLGIEILRHHPDSDLERFNDLYERMKSSGVKNYAKICLEYAFHLMLNGHIQKAKQQLTVAASWRYGKESARQALGLKLIHAYCGFLDYLIWSTKRASTSNAEEGEQHNEMHSYFRQALVTMQEIIKQPGVWDQFVCSCVDMLEYYNNKEEALQLLEHYAFNKDFPANPNAHVYLYNYQKKHNASRDELLATLKGLHSLVPSHELMLKYCKLLMLSREPKNLQRALCIALDLVEYSCWKKNVKAWLCLFRIARCFSKRCHKDLLKKECEERKDLWLKMHFKNAHTRMDLKISPRLVSLKIKVKKIMGFVSRYGENRTLRALNAMDVLELYPA</sequence>
<keyword evidence="3" id="KW-1185">Reference proteome</keyword>
<evidence type="ECO:0000313" key="2">
    <source>
        <dbReference type="EMBL" id="KAF7694305.1"/>
    </source>
</evidence>
<evidence type="ECO:0000256" key="1">
    <source>
        <dbReference type="SAM" id="MobiDB-lite"/>
    </source>
</evidence>
<reference evidence="2" key="1">
    <citation type="submission" date="2020-08" db="EMBL/GenBank/DDBJ databases">
        <title>Chromosome-level assembly of Southern catfish (Silurus meridionalis) provides insights into visual adaptation to the nocturnal and benthic lifestyles.</title>
        <authorList>
            <person name="Zhang Y."/>
            <person name="Wang D."/>
            <person name="Peng Z."/>
        </authorList>
    </citation>
    <scope>NUCLEOTIDE SEQUENCE</scope>
    <source>
        <strain evidence="2">SWU-2019-XX</strain>
        <tissue evidence="2">Muscle</tissue>
    </source>
</reference>
<organism evidence="2 3">
    <name type="scientific">Silurus meridionalis</name>
    <name type="common">Southern catfish</name>
    <name type="synonym">Silurus soldatovi meridionalis</name>
    <dbReference type="NCBI Taxonomy" id="175797"/>
    <lineage>
        <taxon>Eukaryota</taxon>
        <taxon>Metazoa</taxon>
        <taxon>Chordata</taxon>
        <taxon>Craniata</taxon>
        <taxon>Vertebrata</taxon>
        <taxon>Euteleostomi</taxon>
        <taxon>Actinopterygii</taxon>
        <taxon>Neopterygii</taxon>
        <taxon>Teleostei</taxon>
        <taxon>Ostariophysi</taxon>
        <taxon>Siluriformes</taxon>
        <taxon>Siluridae</taxon>
        <taxon>Silurus</taxon>
    </lineage>
</organism>
<dbReference type="PANTHER" id="PTHR32122:SF1">
    <property type="entry name" value="TATA BOX-BINDING PROTEIN-ASSOCIATED FACTOR RNA POLYMERASE I SUBUNIT A"/>
    <property type="match status" value="1"/>
</dbReference>
<evidence type="ECO:0008006" key="4">
    <source>
        <dbReference type="Google" id="ProtNLM"/>
    </source>
</evidence>
<dbReference type="AlphaFoldDB" id="A0A8T0AQX7"/>
<dbReference type="OrthoDB" id="165342at2759"/>
<dbReference type="InterPro" id="IPR052669">
    <property type="entry name" value="SL1/TIF-IB_Component"/>
</dbReference>
<dbReference type="InterPro" id="IPR039495">
    <property type="entry name" value="TAF1A"/>
</dbReference>
<name>A0A8T0AQX7_SILME</name>
<proteinExistence type="predicted"/>
<dbReference type="Pfam" id="PF14929">
    <property type="entry name" value="TAF1_subA"/>
    <property type="match status" value="1"/>
</dbReference>
<dbReference type="EMBL" id="JABFDY010000018">
    <property type="protein sequence ID" value="KAF7694305.1"/>
    <property type="molecule type" value="Genomic_DNA"/>
</dbReference>
<dbReference type="PANTHER" id="PTHR32122">
    <property type="entry name" value="TATA BOX-BINDING PROTEIN ASSOCIATED FACTOR RNA POLYMERASE I SUBUNIT A"/>
    <property type="match status" value="1"/>
</dbReference>
<protein>
    <recommendedName>
        <fullName evidence="4">TATA box-binding protein-associated factor RNA polymerase I subunit A</fullName>
    </recommendedName>
</protein>
<accession>A0A8T0AQX7</accession>
<dbReference type="Proteomes" id="UP000606274">
    <property type="component" value="Unassembled WGS sequence"/>
</dbReference>
<comment type="caution">
    <text evidence="2">The sequence shown here is derived from an EMBL/GenBank/DDBJ whole genome shotgun (WGS) entry which is preliminary data.</text>
</comment>
<dbReference type="GO" id="GO:0000120">
    <property type="term" value="C:RNA polymerase I transcription regulator complex"/>
    <property type="evidence" value="ECO:0007669"/>
    <property type="project" value="InterPro"/>
</dbReference>
<feature type="compositionally biased region" description="Basic and acidic residues" evidence="1">
    <location>
        <begin position="1"/>
        <end position="36"/>
    </location>
</feature>
<feature type="region of interest" description="Disordered" evidence="1">
    <location>
        <begin position="1"/>
        <end position="47"/>
    </location>
</feature>